<comment type="caution">
    <text evidence="2">The sequence shown here is derived from an EMBL/GenBank/DDBJ whole genome shotgun (WGS) entry which is preliminary data.</text>
</comment>
<gene>
    <name evidence="2" type="ORF">LEM8419_01835</name>
</gene>
<protein>
    <recommendedName>
        <fullName evidence="4">Lipoprotein</fullName>
    </recommendedName>
</protein>
<sequence>MKRTFHLFLLASLGVLLGLLPACTPDQEERGIAAEQAYVDLLYALQRDDQAGSLDKVRALDHSIRQLRRQWYRPMSEQELDDMRYHVDLAECAYQDAYASIEEGDLDQAMVQLDRAVYELAAGDAASLHELYVGSIHDFISVWLEIDYILRHEGCHFDWQTVANCGRDARATWRQVRGYTPDDYLYYDRLVDPQAFTAAHMALDAEVAAFHRTLKSRDKCLVHDQGNAVSEALWGLLLLFGSPEPPPPAEEEGHNL</sequence>
<dbReference type="EMBL" id="CAKLPZ010000002">
    <property type="protein sequence ID" value="CAH1000701.1"/>
    <property type="molecule type" value="Genomic_DNA"/>
</dbReference>
<evidence type="ECO:0000313" key="2">
    <source>
        <dbReference type="EMBL" id="CAH1000701.1"/>
    </source>
</evidence>
<keyword evidence="1" id="KW-0732">Signal</keyword>
<proteinExistence type="predicted"/>
<dbReference type="Proteomes" id="UP000837803">
    <property type="component" value="Unassembled WGS sequence"/>
</dbReference>
<keyword evidence="3" id="KW-1185">Reference proteome</keyword>
<evidence type="ECO:0000313" key="3">
    <source>
        <dbReference type="Proteomes" id="UP000837803"/>
    </source>
</evidence>
<accession>A0ABN8F1T1</accession>
<evidence type="ECO:0000256" key="1">
    <source>
        <dbReference type="SAM" id="SignalP"/>
    </source>
</evidence>
<feature type="chain" id="PRO_5046531716" description="Lipoprotein" evidence="1">
    <location>
        <begin position="25"/>
        <end position="256"/>
    </location>
</feature>
<name>A0ABN8F1T1_9BACT</name>
<reference evidence="2" key="1">
    <citation type="submission" date="2021-12" db="EMBL/GenBank/DDBJ databases">
        <authorList>
            <person name="Rodrigo-Torres L."/>
            <person name="Arahal R. D."/>
            <person name="Lucena T."/>
        </authorList>
    </citation>
    <scope>NUCLEOTIDE SEQUENCE</scope>
    <source>
        <strain evidence="2">CECT 8419</strain>
    </source>
</reference>
<feature type="signal peptide" evidence="1">
    <location>
        <begin position="1"/>
        <end position="24"/>
    </location>
</feature>
<dbReference type="RefSeq" id="WP_238750741.1">
    <property type="nucleotide sequence ID" value="NZ_CAKLPZ010000002.1"/>
</dbReference>
<organism evidence="2 3">
    <name type="scientific">Neolewinella maritima</name>
    <dbReference type="NCBI Taxonomy" id="1383882"/>
    <lineage>
        <taxon>Bacteria</taxon>
        <taxon>Pseudomonadati</taxon>
        <taxon>Bacteroidota</taxon>
        <taxon>Saprospiria</taxon>
        <taxon>Saprospirales</taxon>
        <taxon>Lewinellaceae</taxon>
        <taxon>Neolewinella</taxon>
    </lineage>
</organism>
<evidence type="ECO:0008006" key="4">
    <source>
        <dbReference type="Google" id="ProtNLM"/>
    </source>
</evidence>